<feature type="domain" description="Penicillin-binding protein dimerisation" evidence="6">
    <location>
        <begin position="164"/>
        <end position="323"/>
    </location>
</feature>
<keyword evidence="9" id="KW-1185">Reference proteome</keyword>
<dbReference type="InterPro" id="IPR032710">
    <property type="entry name" value="NTF2-like_dom_sf"/>
</dbReference>
<evidence type="ECO:0000256" key="2">
    <source>
        <dbReference type="ARBA" id="ARBA00007171"/>
    </source>
</evidence>
<dbReference type="InterPro" id="IPR001460">
    <property type="entry name" value="PCN-bd_Tpept"/>
</dbReference>
<dbReference type="Pfam" id="PF05223">
    <property type="entry name" value="MecA_N"/>
    <property type="match status" value="1"/>
</dbReference>
<evidence type="ECO:0000256" key="1">
    <source>
        <dbReference type="ARBA" id="ARBA00004370"/>
    </source>
</evidence>
<dbReference type="InterPro" id="IPR050515">
    <property type="entry name" value="Beta-lactam/transpept"/>
</dbReference>
<evidence type="ECO:0000259" key="7">
    <source>
        <dbReference type="Pfam" id="PF05223"/>
    </source>
</evidence>
<dbReference type="SUPFAM" id="SSF56519">
    <property type="entry name" value="Penicillin binding protein dimerisation domain"/>
    <property type="match status" value="1"/>
</dbReference>
<proteinExistence type="inferred from homology"/>
<evidence type="ECO:0000259" key="6">
    <source>
        <dbReference type="Pfam" id="PF03717"/>
    </source>
</evidence>
<protein>
    <submittedName>
        <fullName evidence="8">Penicillin-binding transpeptidase domain-containing protein</fullName>
    </submittedName>
</protein>
<dbReference type="InterPro" id="IPR012338">
    <property type="entry name" value="Beta-lactam/transpept-like"/>
</dbReference>
<sequence>MKPKQMVMYGILSFLAASVLALYVYFFGRLDEQSPNETVQTYMLSLRNQDYEQLYDLMSTESLEQSDMSREQFVQKYKSIFDGMGVTKIEVSAGTPIRLEESSNYMLNYSAVLNTLIGEIHEKYQLILIQEKSDKGKPWKIQWMPSLILPDMAAGDKVSVKILKPERGEITDRDGYALATRGTAYEWGITPSKLGQDPDAAIGEISDYFHIPVDVIKKKLAQKWVKPEYFVPVMNIDDPKIPDGLPGVSIHTKEVRSYPLGEAAAHLTGYVRQVTQEDLQKDKEGYYKADDWIGKSGLEQSMENQLRGQKGGSIEVIDEQGKRKSIIAQKPAVNGQTIKLTIRSEVQQALYDTLSGDAGAAVMMDPVHGDLLALVSTPSYNPNKMVRGLSQSEWDSYSQDPALPFFNRFTNRYAPGSVFKAVTAAAGLTEKVTTPKKTHHIQGLHWRKDDSWGGYYVTRVKDAASVNMVDALVYSDNIYFAQEALEMGSQRFIEGIRKFGFGENFNLAPLYLKPSQYANKNHLSLDSEVLLADTSYGQGEMLMSPIHLAASFTPFVNEGHFIMPVLLATQKDEAPVQQIITPEVANTVKSSLTQVVKRSGGTAHALSSAKRNLAAKTGTAELKSKKGEAGKENGFLVAFDADSSSYLLTALVENVNGRGGSHYVVNKLRPFLEKY</sequence>
<feature type="transmembrane region" description="Helical" evidence="4">
    <location>
        <begin position="7"/>
        <end position="28"/>
    </location>
</feature>
<dbReference type="Gene3D" id="3.10.450.100">
    <property type="entry name" value="NTF2-like, domain 1"/>
    <property type="match status" value="1"/>
</dbReference>
<dbReference type="SUPFAM" id="SSF56601">
    <property type="entry name" value="beta-lactamase/transpeptidase-like"/>
    <property type="match status" value="1"/>
</dbReference>
<reference evidence="8 9" key="1">
    <citation type="submission" date="2023-03" db="EMBL/GenBank/DDBJ databases">
        <title>Bacillus Genome Sequencing.</title>
        <authorList>
            <person name="Dunlap C."/>
        </authorList>
    </citation>
    <scope>NUCLEOTIDE SEQUENCE [LARGE SCALE GENOMIC DNA]</scope>
    <source>
        <strain evidence="8 9">BD-525</strain>
    </source>
</reference>
<organism evidence="8 9">
    <name type="scientific">Paenibacillus dokdonensis</name>
    <dbReference type="NCBI Taxonomy" id="2567944"/>
    <lineage>
        <taxon>Bacteria</taxon>
        <taxon>Bacillati</taxon>
        <taxon>Bacillota</taxon>
        <taxon>Bacilli</taxon>
        <taxon>Bacillales</taxon>
        <taxon>Paenibacillaceae</taxon>
        <taxon>Paenibacillus</taxon>
    </lineage>
</organism>
<dbReference type="InterPro" id="IPR036138">
    <property type="entry name" value="PBP_dimer_sf"/>
</dbReference>
<evidence type="ECO:0000313" key="8">
    <source>
        <dbReference type="EMBL" id="MEC0242576.1"/>
    </source>
</evidence>
<dbReference type="PANTHER" id="PTHR30627:SF25">
    <property type="entry name" value="PENICILLIN-BINDING PROTEIN 3"/>
    <property type="match status" value="1"/>
</dbReference>
<dbReference type="InterPro" id="IPR005311">
    <property type="entry name" value="PBP_dimer"/>
</dbReference>
<keyword evidence="4" id="KW-1133">Transmembrane helix</keyword>
<dbReference type="Pfam" id="PF00905">
    <property type="entry name" value="Transpeptidase"/>
    <property type="match status" value="1"/>
</dbReference>
<feature type="domain" description="Penicillin-binding protein transpeptidase" evidence="5">
    <location>
        <begin position="359"/>
        <end position="668"/>
    </location>
</feature>
<dbReference type="Gene3D" id="3.30.1390.30">
    <property type="entry name" value="Penicillin-binding protein 2a, domain 3"/>
    <property type="match status" value="1"/>
</dbReference>
<comment type="caution">
    <text evidence="8">The sequence shown here is derived from an EMBL/GenBank/DDBJ whole genome shotgun (WGS) entry which is preliminary data.</text>
</comment>
<dbReference type="InterPro" id="IPR007887">
    <property type="entry name" value="MecA_N"/>
</dbReference>
<dbReference type="Proteomes" id="UP001344632">
    <property type="component" value="Unassembled WGS sequence"/>
</dbReference>
<keyword evidence="3 4" id="KW-0472">Membrane</keyword>
<keyword evidence="4" id="KW-0812">Transmembrane</keyword>
<dbReference type="Pfam" id="PF03717">
    <property type="entry name" value="PBP_dimer"/>
    <property type="match status" value="1"/>
</dbReference>
<evidence type="ECO:0000256" key="4">
    <source>
        <dbReference type="SAM" id="Phobius"/>
    </source>
</evidence>
<evidence type="ECO:0000256" key="3">
    <source>
        <dbReference type="ARBA" id="ARBA00023136"/>
    </source>
</evidence>
<comment type="similarity">
    <text evidence="2">Belongs to the transpeptidase family.</text>
</comment>
<dbReference type="SUPFAM" id="SSF54427">
    <property type="entry name" value="NTF2-like"/>
    <property type="match status" value="1"/>
</dbReference>
<dbReference type="EMBL" id="JARLKZ010000016">
    <property type="protein sequence ID" value="MEC0242576.1"/>
    <property type="molecule type" value="Genomic_DNA"/>
</dbReference>
<dbReference type="Gene3D" id="3.90.1310.10">
    <property type="entry name" value="Penicillin-binding protein 2a (Domain 2)"/>
    <property type="match status" value="1"/>
</dbReference>
<name>A0ABU6GW24_9BACL</name>
<feature type="domain" description="NTF2-like N-terminal transpeptidase" evidence="7">
    <location>
        <begin position="34"/>
        <end position="155"/>
    </location>
</feature>
<dbReference type="RefSeq" id="WP_326090347.1">
    <property type="nucleotide sequence ID" value="NZ_JARLKZ010000016.1"/>
</dbReference>
<dbReference type="Gene3D" id="3.40.710.10">
    <property type="entry name" value="DD-peptidase/beta-lactamase superfamily"/>
    <property type="match status" value="1"/>
</dbReference>
<evidence type="ECO:0000259" key="5">
    <source>
        <dbReference type="Pfam" id="PF00905"/>
    </source>
</evidence>
<accession>A0ABU6GW24</accession>
<evidence type="ECO:0000313" key="9">
    <source>
        <dbReference type="Proteomes" id="UP001344632"/>
    </source>
</evidence>
<gene>
    <name evidence="8" type="ORF">P4H66_22440</name>
</gene>
<dbReference type="PANTHER" id="PTHR30627">
    <property type="entry name" value="PEPTIDOGLYCAN D,D-TRANSPEPTIDASE"/>
    <property type="match status" value="1"/>
</dbReference>
<comment type="subcellular location">
    <subcellularLocation>
        <location evidence="1">Membrane</location>
    </subcellularLocation>
</comment>